<evidence type="ECO:0000313" key="1">
    <source>
        <dbReference type="EMBL" id="MDR5655486.1"/>
    </source>
</evidence>
<gene>
    <name evidence="1" type="ORF">RGD00_23050</name>
</gene>
<accession>A0ABU1FF11</accession>
<keyword evidence="2" id="KW-1185">Reference proteome</keyword>
<name>A0ABU1FF11_9RHOB</name>
<proteinExistence type="predicted"/>
<dbReference type="RefSeq" id="WP_310459576.1">
    <property type="nucleotide sequence ID" value="NZ_JAVKPH010000087.1"/>
</dbReference>
<sequence length="81" mass="9073">MPPRKPKTPLELAARALCRTKGLPEDMRFQGAKMWQAHLGDAMAILQAALPPDEFRRHVLDHPWPGPIPPDYAATHTDPDN</sequence>
<dbReference type="Proteomes" id="UP001247754">
    <property type="component" value="Unassembled WGS sequence"/>
</dbReference>
<organism evidence="1 2">
    <name type="scientific">Ruixingdingia sedimenti</name>
    <dbReference type="NCBI Taxonomy" id="3073604"/>
    <lineage>
        <taxon>Bacteria</taxon>
        <taxon>Pseudomonadati</taxon>
        <taxon>Pseudomonadota</taxon>
        <taxon>Alphaproteobacteria</taxon>
        <taxon>Rhodobacterales</taxon>
        <taxon>Paracoccaceae</taxon>
        <taxon>Ruixingdingia</taxon>
    </lineage>
</organism>
<protein>
    <submittedName>
        <fullName evidence="1">Uncharacterized protein</fullName>
    </submittedName>
</protein>
<reference evidence="1 2" key="1">
    <citation type="submission" date="2023-09" db="EMBL/GenBank/DDBJ databases">
        <title>Xinfangfangia sedmenti sp. nov., isolated the sedment.</title>
        <authorList>
            <person name="Xu L."/>
        </authorList>
    </citation>
    <scope>NUCLEOTIDE SEQUENCE [LARGE SCALE GENOMIC DNA]</scope>
    <source>
        <strain evidence="1 2">LG-4</strain>
    </source>
</reference>
<comment type="caution">
    <text evidence="1">The sequence shown here is derived from an EMBL/GenBank/DDBJ whole genome shotgun (WGS) entry which is preliminary data.</text>
</comment>
<dbReference type="EMBL" id="JAVKPH010000087">
    <property type="protein sequence ID" value="MDR5655486.1"/>
    <property type="molecule type" value="Genomic_DNA"/>
</dbReference>
<evidence type="ECO:0000313" key="2">
    <source>
        <dbReference type="Proteomes" id="UP001247754"/>
    </source>
</evidence>